<dbReference type="AlphaFoldDB" id="A0A6M8EKJ1"/>
<reference evidence="2 3" key="1">
    <citation type="submission" date="2019-08" db="EMBL/GenBank/DDBJ databases">
        <title>Complete genome sequence of Arcobacter acticola.</title>
        <authorList>
            <person name="Miller W."/>
        </authorList>
    </citation>
    <scope>NUCLEOTIDE SEQUENCE [LARGE SCALE GENOMIC DNA]</scope>
    <source>
        <strain evidence="2 3">KCTC 52212</strain>
    </source>
</reference>
<keyword evidence="1" id="KW-0732">Signal</keyword>
<dbReference type="RefSeq" id="WP_172126567.1">
    <property type="nucleotide sequence ID" value="NZ_CP042652.1"/>
</dbReference>
<name>A0A6M8EKJ1_9BACT</name>
<proteinExistence type="predicted"/>
<organism evidence="2 3">
    <name type="scientific">Arcobacter acticola</name>
    <dbReference type="NCBI Taxonomy" id="1849015"/>
    <lineage>
        <taxon>Bacteria</taxon>
        <taxon>Pseudomonadati</taxon>
        <taxon>Campylobacterota</taxon>
        <taxon>Epsilonproteobacteria</taxon>
        <taxon>Campylobacterales</taxon>
        <taxon>Arcobacteraceae</taxon>
        <taxon>Arcobacter</taxon>
    </lineage>
</organism>
<dbReference type="KEGG" id="paco:AACT_1859"/>
<keyword evidence="3" id="KW-1185">Reference proteome</keyword>
<evidence type="ECO:0000256" key="1">
    <source>
        <dbReference type="SAM" id="SignalP"/>
    </source>
</evidence>
<evidence type="ECO:0000313" key="3">
    <source>
        <dbReference type="Proteomes" id="UP000503483"/>
    </source>
</evidence>
<evidence type="ECO:0000313" key="2">
    <source>
        <dbReference type="EMBL" id="QKE29008.1"/>
    </source>
</evidence>
<accession>A0A6M8EKJ1</accession>
<protein>
    <submittedName>
        <fullName evidence="2">DUF481 domain-containing protein</fullName>
    </submittedName>
</protein>
<feature type="signal peptide" evidence="1">
    <location>
        <begin position="1"/>
        <end position="21"/>
    </location>
</feature>
<feature type="chain" id="PRO_5027037123" evidence="1">
    <location>
        <begin position="22"/>
        <end position="235"/>
    </location>
</feature>
<dbReference type="Pfam" id="PF04338">
    <property type="entry name" value="DUF481"/>
    <property type="match status" value="1"/>
</dbReference>
<gene>
    <name evidence="2" type="ORF">AACT_1859</name>
</gene>
<dbReference type="InterPro" id="IPR007433">
    <property type="entry name" value="DUF481"/>
</dbReference>
<sequence length="235" mass="26817">MSKIIVSKICILAIFASTSYALDVDKHLELSYVKTSGNSNTSTFSTKLEATTALSDRSSFKAKGNILYSENNKESSANKYDIELDYNYMLDEKIYAYYGVNYLKDQFSDYDYRLNTGPGLGYKLLDTKEQTVDLQGGLDYALDQYSSGIKDEYVASRAEINYRYKINENLKFKQMFNYLVSLEDNDKYFMASDTSLGVKMTDNLSLGVSYRIDYVNQTTKEKADKKLLTSLIVDF</sequence>
<dbReference type="EMBL" id="CP042652">
    <property type="protein sequence ID" value="QKE29008.1"/>
    <property type="molecule type" value="Genomic_DNA"/>
</dbReference>
<dbReference type="Proteomes" id="UP000503483">
    <property type="component" value="Chromosome"/>
</dbReference>